<dbReference type="AlphaFoldDB" id="A0A2T7P722"/>
<comment type="caution">
    <text evidence="3">The sequence shown here is derived from an EMBL/GenBank/DDBJ whole genome shotgun (WGS) entry which is preliminary data.</text>
</comment>
<dbReference type="OMA" id="KEWTATY"/>
<dbReference type="PANTHER" id="PTHR13627:SF31">
    <property type="entry name" value="RIBITOL 5-PHOSPHATE TRANSFERASE FKRP"/>
    <property type="match status" value="1"/>
</dbReference>
<dbReference type="GO" id="GO:0035269">
    <property type="term" value="P:protein O-linked glycosylation via mannose"/>
    <property type="evidence" value="ECO:0007669"/>
    <property type="project" value="TreeGrafter"/>
</dbReference>
<dbReference type="InterPro" id="IPR052613">
    <property type="entry name" value="LicD_transferase"/>
</dbReference>
<evidence type="ECO:0000313" key="4">
    <source>
        <dbReference type="Proteomes" id="UP000245119"/>
    </source>
</evidence>
<dbReference type="OrthoDB" id="444255at2759"/>
<protein>
    <recommendedName>
        <fullName evidence="5">Ribitol-5-phosphate transferase</fullName>
    </recommendedName>
</protein>
<evidence type="ECO:0000259" key="1">
    <source>
        <dbReference type="Pfam" id="PF04991"/>
    </source>
</evidence>
<dbReference type="EMBL" id="PZQS01000006">
    <property type="protein sequence ID" value="PVD29224.1"/>
    <property type="molecule type" value="Genomic_DNA"/>
</dbReference>
<dbReference type="InterPro" id="IPR055105">
    <property type="entry name" value="FKRP_N"/>
</dbReference>
<dbReference type="GO" id="GO:0005794">
    <property type="term" value="C:Golgi apparatus"/>
    <property type="evidence" value="ECO:0007669"/>
    <property type="project" value="TreeGrafter"/>
</dbReference>
<evidence type="ECO:0008006" key="5">
    <source>
        <dbReference type="Google" id="ProtNLM"/>
    </source>
</evidence>
<dbReference type="PANTHER" id="PTHR13627">
    <property type="entry name" value="FUKUTIN RELATED PROTEIN"/>
    <property type="match status" value="1"/>
</dbReference>
<reference evidence="3 4" key="1">
    <citation type="submission" date="2018-04" db="EMBL/GenBank/DDBJ databases">
        <title>The genome of golden apple snail Pomacea canaliculata provides insight into stress tolerance and invasive adaptation.</title>
        <authorList>
            <person name="Liu C."/>
            <person name="Liu B."/>
            <person name="Ren Y."/>
            <person name="Zhang Y."/>
            <person name="Wang H."/>
            <person name="Li S."/>
            <person name="Jiang F."/>
            <person name="Yin L."/>
            <person name="Zhang G."/>
            <person name="Qian W."/>
            <person name="Fan W."/>
        </authorList>
    </citation>
    <scope>NUCLEOTIDE SEQUENCE [LARGE SCALE GENOMIC DNA]</scope>
    <source>
        <strain evidence="3">SZHN2017</strain>
        <tissue evidence="3">Muscle</tissue>
    </source>
</reference>
<dbReference type="InterPro" id="IPR007074">
    <property type="entry name" value="LicD/FKTN/FKRP_NTP_transf"/>
</dbReference>
<dbReference type="Pfam" id="PF04991">
    <property type="entry name" value="LicD"/>
    <property type="match status" value="1"/>
</dbReference>
<gene>
    <name evidence="3" type="ORF">C0Q70_11821</name>
</gene>
<name>A0A2T7P722_POMCA</name>
<keyword evidence="4" id="KW-1185">Reference proteome</keyword>
<dbReference type="Proteomes" id="UP000245119">
    <property type="component" value="Linkage Group LG6"/>
</dbReference>
<dbReference type="STRING" id="400727.A0A2T7P722"/>
<sequence length="508" mass="58906">MWKYKSWKTCLTASLALNLVAFIYLGIQQHYQSTHDPRMVNQPQQEHRENAFDPHHPVTPVTELVTVIIRDFEDFENALVETVSEIQNVLGHVKTLIVGNKFPYPPLKLDKTWNVEVVSLATNLLHNFSSSRPDHLIKTKFVLVLPDAAKFKHWKNLQSAMQMLRSTGKTKAVAMRVGGEPLSCMTLDVDLRLWQMMILAGNSTSGQCDMMHGEHALLMLASDFLQLADPFASPFPPCFYIMAKLRQWKIRNFDKVSLARIKELFTDPHNKWKHKRLEEDRLTKFYYQAGIKLVIHSDGRKEYYGCTKSTARCFGTIVDDMPEYLYEGRWTPPCCLRALRETARYVFEILDKENVRYWLEGGSLLGAARNGDIIPWDYDVDIGIYRDDIGQSSHLKDAAENRFVDELGYVWEKGSEGDFFRVQYSEQNHLHVDIHPFYSRNGTMTKDTWFRTHRQDTEFPEHYLKPLTQINFVGMMASAPNNVKSFLEFKFGEGVIGQPRYPNFKKVQ</sequence>
<evidence type="ECO:0000313" key="3">
    <source>
        <dbReference type="EMBL" id="PVD29224.1"/>
    </source>
</evidence>
<organism evidence="3 4">
    <name type="scientific">Pomacea canaliculata</name>
    <name type="common">Golden apple snail</name>
    <dbReference type="NCBI Taxonomy" id="400727"/>
    <lineage>
        <taxon>Eukaryota</taxon>
        <taxon>Metazoa</taxon>
        <taxon>Spiralia</taxon>
        <taxon>Lophotrochozoa</taxon>
        <taxon>Mollusca</taxon>
        <taxon>Gastropoda</taxon>
        <taxon>Caenogastropoda</taxon>
        <taxon>Architaenioglossa</taxon>
        <taxon>Ampullarioidea</taxon>
        <taxon>Ampullariidae</taxon>
        <taxon>Pomacea</taxon>
    </lineage>
</organism>
<accession>A0A2T7P722</accession>
<proteinExistence type="predicted"/>
<feature type="domain" description="LicD/FKTN/FKRP nucleotidyltransferase" evidence="1">
    <location>
        <begin position="352"/>
        <end position="389"/>
    </location>
</feature>
<evidence type="ECO:0000259" key="2">
    <source>
        <dbReference type="Pfam" id="PF22921"/>
    </source>
</evidence>
<dbReference type="Pfam" id="PF22921">
    <property type="entry name" value="FKRP_N"/>
    <property type="match status" value="1"/>
</dbReference>
<feature type="domain" description="FKRP stem" evidence="2">
    <location>
        <begin position="60"/>
        <end position="295"/>
    </location>
</feature>